<reference evidence="2" key="1">
    <citation type="submission" date="2016-03" db="EMBL/GenBank/DDBJ databases">
        <authorList>
            <person name="Guldener U."/>
        </authorList>
    </citation>
    <scope>NUCLEOTIDE SEQUENCE [LARGE SCALE GENOMIC DNA]</scope>
    <source>
        <strain evidence="2">04CH-RAC-A.6.1</strain>
    </source>
</reference>
<proteinExistence type="predicted"/>
<gene>
    <name evidence="1" type="ORF">RAG0_00694</name>
</gene>
<protein>
    <submittedName>
        <fullName evidence="1">Uncharacterized protein</fullName>
    </submittedName>
</protein>
<dbReference type="EMBL" id="FJUX01000002">
    <property type="protein sequence ID" value="CZS89295.1"/>
    <property type="molecule type" value="Genomic_DNA"/>
</dbReference>
<sequence>MYFYYGYGIITHRELAQSLRESNVDLWIEGVNVITIRSLI</sequence>
<organism evidence="1 2">
    <name type="scientific">Rhynchosporium agropyri</name>
    <dbReference type="NCBI Taxonomy" id="914238"/>
    <lineage>
        <taxon>Eukaryota</taxon>
        <taxon>Fungi</taxon>
        <taxon>Dikarya</taxon>
        <taxon>Ascomycota</taxon>
        <taxon>Pezizomycotina</taxon>
        <taxon>Leotiomycetes</taxon>
        <taxon>Helotiales</taxon>
        <taxon>Ploettnerulaceae</taxon>
        <taxon>Rhynchosporium</taxon>
    </lineage>
</organism>
<name>A0A1E1JTQ9_9HELO</name>
<dbReference type="AlphaFoldDB" id="A0A1E1JTQ9"/>
<dbReference type="Proteomes" id="UP000178912">
    <property type="component" value="Unassembled WGS sequence"/>
</dbReference>
<accession>A0A1E1JTQ9</accession>
<keyword evidence="2" id="KW-1185">Reference proteome</keyword>
<evidence type="ECO:0000313" key="2">
    <source>
        <dbReference type="Proteomes" id="UP000178912"/>
    </source>
</evidence>
<evidence type="ECO:0000313" key="1">
    <source>
        <dbReference type="EMBL" id="CZS89295.1"/>
    </source>
</evidence>